<dbReference type="OMA" id="CHEFRHD"/>
<dbReference type="VEuPathDB" id="FungiDB:NECHADRAFT_80806"/>
<dbReference type="RefSeq" id="XP_003051390.1">
    <property type="nucleotide sequence ID" value="XM_003051344.1"/>
</dbReference>
<dbReference type="eggNOG" id="ENOG502SRJD">
    <property type="taxonomic scope" value="Eukaryota"/>
</dbReference>
<gene>
    <name evidence="2" type="ORF">NECHADRAFT_80806</name>
</gene>
<dbReference type="GeneID" id="9668313"/>
<dbReference type="PANTHER" id="PTHR35910">
    <property type="entry name" value="2EXR DOMAIN-CONTAINING PROTEIN"/>
    <property type="match status" value="1"/>
</dbReference>
<accession>C7YSP4</accession>
<evidence type="ECO:0000313" key="3">
    <source>
        <dbReference type="Proteomes" id="UP000005206"/>
    </source>
</evidence>
<dbReference type="PANTHER" id="PTHR35910:SF6">
    <property type="entry name" value="2EXR DOMAIN-CONTAINING PROTEIN"/>
    <property type="match status" value="1"/>
</dbReference>
<proteinExistence type="predicted"/>
<dbReference type="EMBL" id="GG698899">
    <property type="protein sequence ID" value="EEU45677.1"/>
    <property type="molecule type" value="Genomic_DNA"/>
</dbReference>
<dbReference type="AlphaFoldDB" id="C7YSP4"/>
<reference evidence="2 3" key="1">
    <citation type="journal article" date="2009" name="PLoS Genet.">
        <title>The genome of Nectria haematococca: contribution of supernumerary chromosomes to gene expansion.</title>
        <authorList>
            <person name="Coleman J.J."/>
            <person name="Rounsley S.D."/>
            <person name="Rodriguez-Carres M."/>
            <person name="Kuo A."/>
            <person name="Wasmann C.C."/>
            <person name="Grimwood J."/>
            <person name="Schmutz J."/>
            <person name="Taga M."/>
            <person name="White G.J."/>
            <person name="Zhou S."/>
            <person name="Schwartz D.C."/>
            <person name="Freitag M."/>
            <person name="Ma L.J."/>
            <person name="Danchin E.G."/>
            <person name="Henrissat B."/>
            <person name="Coutinho P.M."/>
            <person name="Nelson D.R."/>
            <person name="Straney D."/>
            <person name="Napoli C.A."/>
            <person name="Barker B.M."/>
            <person name="Gribskov M."/>
            <person name="Rep M."/>
            <person name="Kroken S."/>
            <person name="Molnar I."/>
            <person name="Rensing C."/>
            <person name="Kennell J.C."/>
            <person name="Zamora J."/>
            <person name="Farman M.L."/>
            <person name="Selker E.U."/>
            <person name="Salamov A."/>
            <person name="Shapiro H."/>
            <person name="Pangilinan J."/>
            <person name="Lindquist E."/>
            <person name="Lamers C."/>
            <person name="Grigoriev I.V."/>
            <person name="Geiser D.M."/>
            <person name="Covert S.F."/>
            <person name="Temporini E."/>
            <person name="Vanetten H.D."/>
        </authorList>
    </citation>
    <scope>NUCLEOTIDE SEQUENCE [LARGE SCALE GENOMIC DNA]</scope>
    <source>
        <strain evidence="3">ATCC MYA-4622 / CBS 123669 / FGSC 9596 / NRRL 45880 / 77-13-4</strain>
    </source>
</reference>
<dbReference type="InParanoid" id="C7YSP4"/>
<dbReference type="InterPro" id="IPR045518">
    <property type="entry name" value="2EXR"/>
</dbReference>
<dbReference type="KEGG" id="nhe:NECHADRAFT_80806"/>
<dbReference type="HOGENOM" id="CLU_082780_0_0_1"/>
<feature type="domain" description="2EXR" evidence="1">
    <location>
        <begin position="6"/>
        <end position="120"/>
    </location>
</feature>
<keyword evidence="3" id="KW-1185">Reference proteome</keyword>
<organism evidence="2 3">
    <name type="scientific">Fusarium vanettenii (strain ATCC MYA-4622 / CBS 123669 / FGSC 9596 / NRRL 45880 / 77-13-4)</name>
    <name type="common">Fusarium solani subsp. pisi</name>
    <dbReference type="NCBI Taxonomy" id="660122"/>
    <lineage>
        <taxon>Eukaryota</taxon>
        <taxon>Fungi</taxon>
        <taxon>Dikarya</taxon>
        <taxon>Ascomycota</taxon>
        <taxon>Pezizomycotina</taxon>
        <taxon>Sordariomycetes</taxon>
        <taxon>Hypocreomycetidae</taxon>
        <taxon>Hypocreales</taxon>
        <taxon>Nectriaceae</taxon>
        <taxon>Fusarium</taxon>
        <taxon>Fusarium solani species complex</taxon>
        <taxon>Fusarium vanettenii</taxon>
    </lineage>
</organism>
<name>C7YSP4_FUSV7</name>
<evidence type="ECO:0000259" key="1">
    <source>
        <dbReference type="Pfam" id="PF20150"/>
    </source>
</evidence>
<evidence type="ECO:0000313" key="2">
    <source>
        <dbReference type="EMBL" id="EEU45677.1"/>
    </source>
</evidence>
<sequence>MMSPSFTLFPKLPPELRIQIWEHALPVIGPALCRHREGLWHPREIQPGDKDYSQHLPNVCVDFRPEWMIQILVDHLPLILVNHEAHLVALKWAREHGIRRSPQANDDTFVRPFNPQHDIIYVEVNQITDFDRACQNQCSKDNLTSDGGRIRLTERRPERVAISEMAFRRDDVEPRILSLINHAHDVFVIVGEQPDFEGLWEVDSSRGRSVIWNRKKMRFEMGEGEFITDEGLYKIIEENKKSLSEDLRYFVDLKITPAFAVRR</sequence>
<protein>
    <recommendedName>
        <fullName evidence="1">2EXR domain-containing protein</fullName>
    </recommendedName>
</protein>
<dbReference type="Pfam" id="PF20150">
    <property type="entry name" value="2EXR"/>
    <property type="match status" value="1"/>
</dbReference>
<dbReference type="OrthoDB" id="3546385at2759"/>
<dbReference type="Proteomes" id="UP000005206">
    <property type="component" value="Chromosome 5"/>
</dbReference>